<evidence type="ECO:0000313" key="3">
    <source>
        <dbReference type="EMBL" id="NYF87957.1"/>
    </source>
</evidence>
<accession>A0A852V9A2</accession>
<keyword evidence="1" id="KW-0378">Hydrolase</keyword>
<dbReference type="Proteomes" id="UP000564385">
    <property type="component" value="Unassembled WGS sequence"/>
</dbReference>
<feature type="domain" description="Isochorismatase-like" evidence="2">
    <location>
        <begin position="9"/>
        <end position="188"/>
    </location>
</feature>
<comment type="caution">
    <text evidence="3">The sequence shown here is derived from an EMBL/GenBank/DDBJ whole genome shotgun (WGS) entry which is preliminary data.</text>
</comment>
<dbReference type="PANTHER" id="PTHR43540">
    <property type="entry name" value="PEROXYUREIDOACRYLATE/UREIDOACRYLATE AMIDOHYDROLASE-RELATED"/>
    <property type="match status" value="1"/>
</dbReference>
<proteinExistence type="predicted"/>
<dbReference type="SUPFAM" id="SSF52499">
    <property type="entry name" value="Isochorismatase-like hydrolases"/>
    <property type="match status" value="1"/>
</dbReference>
<dbReference type="AlphaFoldDB" id="A0A852V9A2"/>
<dbReference type="PANTHER" id="PTHR43540:SF16">
    <property type="entry name" value="ISOCHORISMATASE-LIKE DOMAIN-CONTAINING PROTEIN"/>
    <property type="match status" value="1"/>
</dbReference>
<evidence type="ECO:0000313" key="4">
    <source>
        <dbReference type="Proteomes" id="UP000564385"/>
    </source>
</evidence>
<sequence length="208" mass="22957">MSFYEKESTALLIVDPYNDFMSDGGKLYDITKPQADSVGFYENMRKLIPVVRAAGIKVFIVPHHRTRPTDFDDWAAINPTQGETKRKECFQDGAWGGEFHPEFGPQPGDVVALEHWAQNGFANTDLDAQLKQHGMKKLIFVGFIANSCVEASARMGMELGYHVTLIKDATAAFNPEGMVAARVNAKLFAHSELTTAEFLDGLKATAKA</sequence>
<dbReference type="InterPro" id="IPR050272">
    <property type="entry name" value="Isochorismatase-like_hydrls"/>
</dbReference>
<evidence type="ECO:0000259" key="2">
    <source>
        <dbReference type="Pfam" id="PF00857"/>
    </source>
</evidence>
<dbReference type="InterPro" id="IPR000868">
    <property type="entry name" value="Isochorismatase-like_dom"/>
</dbReference>
<name>A0A852V9A2_9BACT</name>
<dbReference type="CDD" id="cd00431">
    <property type="entry name" value="cysteine_hydrolases"/>
    <property type="match status" value="1"/>
</dbReference>
<organism evidence="3 4">
    <name type="scientific">Tunturiibacter lichenicola</name>
    <dbReference type="NCBI Taxonomy" id="2051959"/>
    <lineage>
        <taxon>Bacteria</taxon>
        <taxon>Pseudomonadati</taxon>
        <taxon>Acidobacteriota</taxon>
        <taxon>Terriglobia</taxon>
        <taxon>Terriglobales</taxon>
        <taxon>Acidobacteriaceae</taxon>
        <taxon>Tunturiibacter</taxon>
    </lineage>
</organism>
<dbReference type="InterPro" id="IPR036380">
    <property type="entry name" value="Isochorismatase-like_sf"/>
</dbReference>
<reference evidence="3 4" key="1">
    <citation type="submission" date="2020-07" db="EMBL/GenBank/DDBJ databases">
        <title>Genomic Encyclopedia of Type Strains, Phase IV (KMG-V): Genome sequencing to study the core and pangenomes of soil and plant-associated prokaryotes.</title>
        <authorList>
            <person name="Whitman W."/>
        </authorList>
    </citation>
    <scope>NUCLEOTIDE SEQUENCE [LARGE SCALE GENOMIC DNA]</scope>
    <source>
        <strain evidence="3 4">M8UP22</strain>
    </source>
</reference>
<protein>
    <submittedName>
        <fullName evidence="3">Nicotinamidase-related amidase</fullName>
    </submittedName>
</protein>
<dbReference type="GO" id="GO:0016787">
    <property type="term" value="F:hydrolase activity"/>
    <property type="evidence" value="ECO:0007669"/>
    <property type="project" value="UniProtKB-KW"/>
</dbReference>
<evidence type="ECO:0000256" key="1">
    <source>
        <dbReference type="ARBA" id="ARBA00022801"/>
    </source>
</evidence>
<dbReference type="EMBL" id="JACCCU010000001">
    <property type="protein sequence ID" value="NYF87957.1"/>
    <property type="molecule type" value="Genomic_DNA"/>
</dbReference>
<dbReference type="Pfam" id="PF00857">
    <property type="entry name" value="Isochorismatase"/>
    <property type="match status" value="1"/>
</dbReference>
<gene>
    <name evidence="3" type="ORF">HDF08_000024</name>
</gene>
<dbReference type="Gene3D" id="3.40.50.850">
    <property type="entry name" value="Isochorismatase-like"/>
    <property type="match status" value="1"/>
</dbReference>